<accession>A0A1U7HW00</accession>
<dbReference type="RefSeq" id="WP_073548787.1">
    <property type="nucleotide sequence ID" value="NZ_CAWMVK010000039.1"/>
</dbReference>
<evidence type="ECO:0000313" key="8">
    <source>
        <dbReference type="EMBL" id="OKH27696.1"/>
    </source>
</evidence>
<feature type="domain" description="Peptidase M48" evidence="7">
    <location>
        <begin position="87"/>
        <end position="257"/>
    </location>
</feature>
<dbReference type="GO" id="GO:0046872">
    <property type="term" value="F:metal ion binding"/>
    <property type="evidence" value="ECO:0007669"/>
    <property type="project" value="UniProtKB-KW"/>
</dbReference>
<dbReference type="PANTHER" id="PTHR22726:SF1">
    <property type="entry name" value="METALLOENDOPEPTIDASE OMA1, MITOCHONDRIAL"/>
    <property type="match status" value="1"/>
</dbReference>
<dbReference type="CDD" id="cd07333">
    <property type="entry name" value="M48C_bepA_like"/>
    <property type="match status" value="1"/>
</dbReference>
<evidence type="ECO:0000256" key="6">
    <source>
        <dbReference type="RuleBase" id="RU003983"/>
    </source>
</evidence>
<keyword evidence="4 6" id="KW-0862">Zinc</keyword>
<dbReference type="STRING" id="247279.NIES1031_07185"/>
<keyword evidence="2" id="KW-0479">Metal-binding</keyword>
<evidence type="ECO:0000256" key="1">
    <source>
        <dbReference type="ARBA" id="ARBA00022670"/>
    </source>
</evidence>
<proteinExistence type="inferred from homology"/>
<dbReference type="GO" id="GO:0051603">
    <property type="term" value="P:proteolysis involved in protein catabolic process"/>
    <property type="evidence" value="ECO:0007669"/>
    <property type="project" value="TreeGrafter"/>
</dbReference>
<comment type="caution">
    <text evidence="8">The sequence shown here is derived from an EMBL/GenBank/DDBJ whole genome shotgun (WGS) entry which is preliminary data.</text>
</comment>
<keyword evidence="3 6" id="KW-0378">Hydrolase</keyword>
<sequence>MFNFSFILHRFRRRLIYPLLSLFVVLALLLGTPAVSQAFSIFDLLIRGVQIIQLSNISDSQEVQLGRQINQQLVSREVRLYRNSDINRYINQIGQRLVPASDRSGIPYTFQVVDDNGINAFATMGGFVYVNTGLIRLADNEAQLASVLAHEIGHIASRHAIQQMRQMAIAGGVASVAGLDRSRAVQIGVDLALRRPNSREDEFEADQRGLANSRRAGYAPSATIAFMEKLLRQNGRSVPTFLSTHPATGDRITRLRNAIDSQTANVGDGLDTAAYRARIRPLL</sequence>
<evidence type="ECO:0000259" key="7">
    <source>
        <dbReference type="Pfam" id="PF01435"/>
    </source>
</evidence>
<dbReference type="GO" id="GO:0004222">
    <property type="term" value="F:metalloendopeptidase activity"/>
    <property type="evidence" value="ECO:0007669"/>
    <property type="project" value="InterPro"/>
</dbReference>
<reference evidence="8 9" key="1">
    <citation type="submission" date="2016-11" db="EMBL/GenBank/DDBJ databases">
        <title>Draft Genome Sequences of Nine Cyanobacterial Strains from Diverse Habitats.</title>
        <authorList>
            <person name="Zhu T."/>
            <person name="Hou S."/>
            <person name="Lu X."/>
            <person name="Hess W.R."/>
        </authorList>
    </citation>
    <scope>NUCLEOTIDE SEQUENCE [LARGE SCALE GENOMIC DNA]</scope>
    <source>
        <strain evidence="8 9">5.2 s.c.1</strain>
    </source>
</reference>
<keyword evidence="1 6" id="KW-0645">Protease</keyword>
<dbReference type="InterPro" id="IPR001915">
    <property type="entry name" value="Peptidase_M48"/>
</dbReference>
<keyword evidence="5 6" id="KW-0482">Metalloprotease</keyword>
<comment type="cofactor">
    <cofactor evidence="6">
        <name>Zn(2+)</name>
        <dbReference type="ChEBI" id="CHEBI:29105"/>
    </cofactor>
    <text evidence="6">Binds 1 zinc ion per subunit.</text>
</comment>
<evidence type="ECO:0000256" key="5">
    <source>
        <dbReference type="ARBA" id="ARBA00023049"/>
    </source>
</evidence>
<comment type="similarity">
    <text evidence="6">Belongs to the peptidase M48 family.</text>
</comment>
<evidence type="ECO:0000313" key="9">
    <source>
        <dbReference type="Proteomes" id="UP000185984"/>
    </source>
</evidence>
<dbReference type="Pfam" id="PF01435">
    <property type="entry name" value="Peptidase_M48"/>
    <property type="match status" value="1"/>
</dbReference>
<dbReference type="PANTHER" id="PTHR22726">
    <property type="entry name" value="METALLOENDOPEPTIDASE OMA1"/>
    <property type="match status" value="1"/>
</dbReference>
<dbReference type="Proteomes" id="UP000185984">
    <property type="component" value="Unassembled WGS sequence"/>
</dbReference>
<dbReference type="OrthoDB" id="9810445at2"/>
<dbReference type="AlphaFoldDB" id="A0A1U7HW00"/>
<keyword evidence="9" id="KW-1185">Reference proteome</keyword>
<organism evidence="8 9">
    <name type="scientific">Chroogloeocystis siderophila 5.2 s.c.1</name>
    <dbReference type="NCBI Taxonomy" id="247279"/>
    <lineage>
        <taxon>Bacteria</taxon>
        <taxon>Bacillati</taxon>
        <taxon>Cyanobacteriota</taxon>
        <taxon>Cyanophyceae</taxon>
        <taxon>Oscillatoriophycideae</taxon>
        <taxon>Chroococcales</taxon>
        <taxon>Chroococcaceae</taxon>
        <taxon>Chroogloeocystis</taxon>
    </lineage>
</organism>
<evidence type="ECO:0000256" key="4">
    <source>
        <dbReference type="ARBA" id="ARBA00022833"/>
    </source>
</evidence>
<protein>
    <submittedName>
        <fullName evidence="8">Peptidase</fullName>
    </submittedName>
</protein>
<dbReference type="GO" id="GO:0016020">
    <property type="term" value="C:membrane"/>
    <property type="evidence" value="ECO:0007669"/>
    <property type="project" value="TreeGrafter"/>
</dbReference>
<dbReference type="EMBL" id="MRCC01000005">
    <property type="protein sequence ID" value="OKH27696.1"/>
    <property type="molecule type" value="Genomic_DNA"/>
</dbReference>
<dbReference type="Gene3D" id="3.30.2010.10">
    <property type="entry name" value="Metalloproteases ('zincins'), catalytic domain"/>
    <property type="match status" value="1"/>
</dbReference>
<evidence type="ECO:0000256" key="2">
    <source>
        <dbReference type="ARBA" id="ARBA00022723"/>
    </source>
</evidence>
<dbReference type="InterPro" id="IPR051156">
    <property type="entry name" value="Mito/Outer_Membr_Metalloprot"/>
</dbReference>
<evidence type="ECO:0000256" key="3">
    <source>
        <dbReference type="ARBA" id="ARBA00022801"/>
    </source>
</evidence>
<name>A0A1U7HW00_9CHRO</name>
<gene>
    <name evidence="8" type="ORF">NIES1031_07185</name>
</gene>